<reference evidence="2" key="1">
    <citation type="journal article" date="2023" name="Plant J.">
        <title>Genome sequences and population genomics provide insights into the demographic history, inbreeding, and mutation load of two 'living fossil' tree species of Dipteronia.</title>
        <authorList>
            <person name="Feng Y."/>
            <person name="Comes H.P."/>
            <person name="Chen J."/>
            <person name="Zhu S."/>
            <person name="Lu R."/>
            <person name="Zhang X."/>
            <person name="Li P."/>
            <person name="Qiu J."/>
            <person name="Olsen K.M."/>
            <person name="Qiu Y."/>
        </authorList>
    </citation>
    <scope>NUCLEOTIDE SEQUENCE</scope>
    <source>
        <strain evidence="2">KIB01</strain>
    </source>
</reference>
<protein>
    <recommendedName>
        <fullName evidence="1">DUF4283 domain-containing protein</fullName>
    </recommendedName>
</protein>
<dbReference type="InterPro" id="IPR040256">
    <property type="entry name" value="At4g02000-like"/>
</dbReference>
<dbReference type="Pfam" id="PF14111">
    <property type="entry name" value="DUF4283"/>
    <property type="match status" value="1"/>
</dbReference>
<dbReference type="Proteomes" id="UP001280121">
    <property type="component" value="Unassembled WGS sequence"/>
</dbReference>
<sequence length="171" mass="19240">MSTTAINNLCESLFKIAAYAPLEVLDSSLQAFGQQKLDLCLVVLANMQVNGEAFRTTIPRFWKTSQEVEIEVISDNVFAFFFQNQDDRRRVLTGGLWSFDKALLILEEPTGEGNFADLRFDKAAFWVQIHKILLLCMNRKICLFLGNLIGDVVKIDEGASGDCWGNSYVFG</sequence>
<dbReference type="PANTHER" id="PTHR31286">
    <property type="entry name" value="GLYCINE-RICH CELL WALL STRUCTURAL PROTEIN 1.8-LIKE"/>
    <property type="match status" value="1"/>
</dbReference>
<accession>A0AAD9U7N3</accession>
<feature type="domain" description="DUF4283" evidence="1">
    <location>
        <begin position="49"/>
        <end position="107"/>
    </location>
</feature>
<evidence type="ECO:0000313" key="3">
    <source>
        <dbReference type="Proteomes" id="UP001280121"/>
    </source>
</evidence>
<dbReference type="InterPro" id="IPR025558">
    <property type="entry name" value="DUF4283"/>
</dbReference>
<evidence type="ECO:0000259" key="1">
    <source>
        <dbReference type="Pfam" id="PF14111"/>
    </source>
</evidence>
<keyword evidence="3" id="KW-1185">Reference proteome</keyword>
<gene>
    <name evidence="2" type="ORF">Ddye_016575</name>
</gene>
<dbReference type="PANTHER" id="PTHR31286:SF167">
    <property type="entry name" value="OS09G0268800 PROTEIN"/>
    <property type="match status" value="1"/>
</dbReference>
<evidence type="ECO:0000313" key="2">
    <source>
        <dbReference type="EMBL" id="KAK2649086.1"/>
    </source>
</evidence>
<proteinExistence type="predicted"/>
<dbReference type="EMBL" id="JANJYI010000005">
    <property type="protein sequence ID" value="KAK2649086.1"/>
    <property type="molecule type" value="Genomic_DNA"/>
</dbReference>
<organism evidence="2 3">
    <name type="scientific">Dipteronia dyeriana</name>
    <dbReference type="NCBI Taxonomy" id="168575"/>
    <lineage>
        <taxon>Eukaryota</taxon>
        <taxon>Viridiplantae</taxon>
        <taxon>Streptophyta</taxon>
        <taxon>Embryophyta</taxon>
        <taxon>Tracheophyta</taxon>
        <taxon>Spermatophyta</taxon>
        <taxon>Magnoliopsida</taxon>
        <taxon>eudicotyledons</taxon>
        <taxon>Gunneridae</taxon>
        <taxon>Pentapetalae</taxon>
        <taxon>rosids</taxon>
        <taxon>malvids</taxon>
        <taxon>Sapindales</taxon>
        <taxon>Sapindaceae</taxon>
        <taxon>Hippocastanoideae</taxon>
        <taxon>Acereae</taxon>
        <taxon>Dipteronia</taxon>
    </lineage>
</organism>
<name>A0AAD9U7N3_9ROSI</name>
<dbReference type="AlphaFoldDB" id="A0AAD9U7N3"/>
<comment type="caution">
    <text evidence="2">The sequence shown here is derived from an EMBL/GenBank/DDBJ whole genome shotgun (WGS) entry which is preliminary data.</text>
</comment>